<sequence>MADLLAPYLPVADAIATVFKPHAEVVIHDLGTGTIRHIANRLSPRKAGDDSLADLDDLGSLADAVIGPYPKTNADGRSLKSITAVLRDGRRKPIGLLCINVDVSMFEAMQAMSKDFLRFADDAPRPAALFRNDWREEVNDIVGQFLGDRGTMLASMSVVDREALVTLLEERGLFDVRHAATYITQLLGLSRATLYKTLKAVREAG</sequence>
<dbReference type="RefSeq" id="WP_046968375.1">
    <property type="nucleotide sequence ID" value="NZ_CP017480.1"/>
</dbReference>
<evidence type="ECO:0000313" key="2">
    <source>
        <dbReference type="Proteomes" id="UP000182987"/>
    </source>
</evidence>
<organism evidence="1 2">
    <name type="scientific">Luteibacter rhizovicinus DSM 16549</name>
    <dbReference type="NCBI Taxonomy" id="1440763"/>
    <lineage>
        <taxon>Bacteria</taxon>
        <taxon>Pseudomonadati</taxon>
        <taxon>Pseudomonadota</taxon>
        <taxon>Gammaproteobacteria</taxon>
        <taxon>Lysobacterales</taxon>
        <taxon>Rhodanobacteraceae</taxon>
        <taxon>Luteibacter</taxon>
    </lineage>
</organism>
<dbReference type="PANTHER" id="PTHR35568">
    <property type="entry name" value="TRANSCRIPTIONAL REGULATOR DAUR"/>
    <property type="match status" value="1"/>
</dbReference>
<dbReference type="AlphaFoldDB" id="A0A0G9H9V5"/>
<dbReference type="Pfam" id="PF08348">
    <property type="entry name" value="PAS_6"/>
    <property type="match status" value="1"/>
</dbReference>
<dbReference type="KEGG" id="lrz:BJI69_08085"/>
<evidence type="ECO:0000313" key="1">
    <source>
        <dbReference type="EMBL" id="APG03868.1"/>
    </source>
</evidence>
<gene>
    <name evidence="1" type="ORF">BJI69_08085</name>
</gene>
<dbReference type="InterPro" id="IPR013559">
    <property type="entry name" value="YheO"/>
</dbReference>
<dbReference type="EMBL" id="CP017480">
    <property type="protein sequence ID" value="APG03868.1"/>
    <property type="molecule type" value="Genomic_DNA"/>
</dbReference>
<proteinExistence type="predicted"/>
<keyword evidence="2" id="KW-1185">Reference proteome</keyword>
<dbReference type="Pfam" id="PF13309">
    <property type="entry name" value="HTH_22"/>
    <property type="match status" value="1"/>
</dbReference>
<accession>A0A0G9H9V5</accession>
<dbReference type="PANTHER" id="PTHR35568:SF1">
    <property type="entry name" value="TRANSCRIPTIONAL REGULATOR DAUR"/>
    <property type="match status" value="1"/>
</dbReference>
<dbReference type="STRING" id="1440763.BJI69_08085"/>
<dbReference type="OrthoDB" id="9796595at2"/>
<dbReference type="PATRIC" id="fig|1440763.5.peg.2753"/>
<dbReference type="InterPro" id="IPR039446">
    <property type="entry name" value="DauR-like"/>
</dbReference>
<dbReference type="Proteomes" id="UP000182987">
    <property type="component" value="Chromosome"/>
</dbReference>
<protein>
    <submittedName>
        <fullName evidence="1">Uncharacterized protein</fullName>
    </submittedName>
</protein>
<reference evidence="2" key="1">
    <citation type="submission" date="2016-09" db="EMBL/GenBank/DDBJ databases">
        <authorList>
            <person name="Lysoe E."/>
        </authorList>
    </citation>
    <scope>NUCLEOTIDE SEQUENCE [LARGE SCALE GENOMIC DNA]</scope>
    <source>
        <strain evidence="2">LJ96T</strain>
    </source>
</reference>
<name>A0A0G9H9V5_9GAMM</name>
<dbReference type="InterPro" id="IPR039445">
    <property type="entry name" value="DauR-like_HTH"/>
</dbReference>